<evidence type="ECO:0000313" key="3">
    <source>
        <dbReference type="Proteomes" id="UP000198287"/>
    </source>
</evidence>
<feature type="transmembrane region" description="Helical" evidence="1">
    <location>
        <begin position="52"/>
        <end position="71"/>
    </location>
</feature>
<sequence>MWRREGLYHLHRAIAVTQRSSLNCAYCFTWNGKTQRPKPVPPKSWTYKRYQLFVLSVILIFEPILVIKSYQLSKAPPATDGDYVVIAYFTYPVAIWVWMILPFACVLARPSSPVTFVAYYESVVNFEQWLSEFVPHQGSRHTQERCEKAKSVLSRFAKLLYFGFDYATPIGILGLAFSKFNPFYEFVLTLLNLRQACFLTIVSLRLVIGCIVLIAGMIMLSIFGICILITLYGIATLLLWSVFIASEVAENSLQFEALIRIHNSLRIMSLQQSDMARFLVQSRLHHFYLVLLSTSVLFCLIMQFLPGYGVSMTVTILGSSTMFISGMIEYFAICFIAKASSASKEFIRKLEDIHGSDKYKRKIIQSLLPNFINLEFVSSVETVKHGIRMDYFLNFLERVTNYTISFLIASE</sequence>
<keyword evidence="1" id="KW-0812">Transmembrane</keyword>
<dbReference type="EMBL" id="LNIX01000019">
    <property type="protein sequence ID" value="OXA44626.1"/>
    <property type="molecule type" value="Genomic_DNA"/>
</dbReference>
<keyword evidence="1" id="KW-0472">Membrane</keyword>
<feature type="transmembrane region" description="Helical" evidence="1">
    <location>
        <begin position="287"/>
        <end position="305"/>
    </location>
</feature>
<gene>
    <name evidence="2" type="ORF">Fcan01_20635</name>
</gene>
<feature type="transmembrane region" description="Helical" evidence="1">
    <location>
        <begin position="198"/>
        <end position="231"/>
    </location>
</feature>
<keyword evidence="1" id="KW-1133">Transmembrane helix</keyword>
<accession>A0A226DKA6</accession>
<comment type="caution">
    <text evidence="2">The sequence shown here is derived from an EMBL/GenBank/DDBJ whole genome shotgun (WGS) entry which is preliminary data.</text>
</comment>
<evidence type="ECO:0008006" key="4">
    <source>
        <dbReference type="Google" id="ProtNLM"/>
    </source>
</evidence>
<feature type="transmembrane region" description="Helical" evidence="1">
    <location>
        <begin position="317"/>
        <end position="339"/>
    </location>
</feature>
<dbReference type="AlphaFoldDB" id="A0A226DKA6"/>
<dbReference type="Proteomes" id="UP000198287">
    <property type="component" value="Unassembled WGS sequence"/>
</dbReference>
<name>A0A226DKA6_FOLCA</name>
<feature type="transmembrane region" description="Helical" evidence="1">
    <location>
        <begin position="83"/>
        <end position="108"/>
    </location>
</feature>
<evidence type="ECO:0000256" key="1">
    <source>
        <dbReference type="SAM" id="Phobius"/>
    </source>
</evidence>
<organism evidence="2 3">
    <name type="scientific">Folsomia candida</name>
    <name type="common">Springtail</name>
    <dbReference type="NCBI Taxonomy" id="158441"/>
    <lineage>
        <taxon>Eukaryota</taxon>
        <taxon>Metazoa</taxon>
        <taxon>Ecdysozoa</taxon>
        <taxon>Arthropoda</taxon>
        <taxon>Hexapoda</taxon>
        <taxon>Collembola</taxon>
        <taxon>Entomobryomorpha</taxon>
        <taxon>Isotomoidea</taxon>
        <taxon>Isotomidae</taxon>
        <taxon>Proisotominae</taxon>
        <taxon>Folsomia</taxon>
    </lineage>
</organism>
<keyword evidence="3" id="KW-1185">Reference proteome</keyword>
<evidence type="ECO:0000313" key="2">
    <source>
        <dbReference type="EMBL" id="OXA44626.1"/>
    </source>
</evidence>
<reference evidence="2 3" key="1">
    <citation type="submission" date="2015-12" db="EMBL/GenBank/DDBJ databases">
        <title>The genome of Folsomia candida.</title>
        <authorList>
            <person name="Faddeeva A."/>
            <person name="Derks M.F."/>
            <person name="Anvar Y."/>
            <person name="Smit S."/>
            <person name="Van Straalen N."/>
            <person name="Roelofs D."/>
        </authorList>
    </citation>
    <scope>NUCLEOTIDE SEQUENCE [LARGE SCALE GENOMIC DNA]</scope>
    <source>
        <strain evidence="2 3">VU population</strain>
        <tissue evidence="2">Whole body</tissue>
    </source>
</reference>
<protein>
    <recommendedName>
        <fullName evidence="4">Gustatory receptor</fullName>
    </recommendedName>
</protein>
<proteinExistence type="predicted"/>